<feature type="compositionally biased region" description="Basic and acidic residues" evidence="1">
    <location>
        <begin position="1"/>
        <end position="17"/>
    </location>
</feature>
<organism evidence="2 3">
    <name type="scientific">Bagarius yarrelli</name>
    <name type="common">Goonch</name>
    <name type="synonym">Bagrus yarrelli</name>
    <dbReference type="NCBI Taxonomy" id="175774"/>
    <lineage>
        <taxon>Eukaryota</taxon>
        <taxon>Metazoa</taxon>
        <taxon>Chordata</taxon>
        <taxon>Craniata</taxon>
        <taxon>Vertebrata</taxon>
        <taxon>Euteleostomi</taxon>
        <taxon>Actinopterygii</taxon>
        <taxon>Neopterygii</taxon>
        <taxon>Teleostei</taxon>
        <taxon>Ostariophysi</taxon>
        <taxon>Siluriformes</taxon>
        <taxon>Sisoridae</taxon>
        <taxon>Sisorinae</taxon>
        <taxon>Bagarius</taxon>
    </lineage>
</organism>
<comment type="caution">
    <text evidence="2">The sequence shown here is derived from an EMBL/GenBank/DDBJ whole genome shotgun (WGS) entry which is preliminary data.</text>
</comment>
<dbReference type="EMBL" id="VCAZ01000005">
    <property type="protein sequence ID" value="TSK20148.1"/>
    <property type="molecule type" value="Genomic_DNA"/>
</dbReference>
<feature type="region of interest" description="Disordered" evidence="1">
    <location>
        <begin position="1"/>
        <end position="120"/>
    </location>
</feature>
<evidence type="ECO:0000313" key="3">
    <source>
        <dbReference type="Proteomes" id="UP000319801"/>
    </source>
</evidence>
<reference evidence="2 3" key="1">
    <citation type="journal article" date="2019" name="Genome Biol. Evol.">
        <title>Whole-Genome Sequencing of the Giant Devil Catfish, Bagarius yarrelli.</title>
        <authorList>
            <person name="Jiang W."/>
            <person name="Lv Y."/>
            <person name="Cheng L."/>
            <person name="Yang K."/>
            <person name="Chao B."/>
            <person name="Wang X."/>
            <person name="Li Y."/>
            <person name="Pan X."/>
            <person name="You X."/>
            <person name="Zhang Y."/>
            <person name="Yang J."/>
            <person name="Li J."/>
            <person name="Zhang X."/>
            <person name="Liu S."/>
            <person name="Sun C."/>
            <person name="Yang J."/>
            <person name="Shi Q."/>
        </authorList>
    </citation>
    <scope>NUCLEOTIDE SEQUENCE [LARGE SCALE GENOMIC DNA]</scope>
    <source>
        <strain evidence="2">JWS20170419001</strain>
        <tissue evidence="2">Muscle</tissue>
    </source>
</reference>
<feature type="compositionally biased region" description="Pro residues" evidence="1">
    <location>
        <begin position="100"/>
        <end position="115"/>
    </location>
</feature>
<evidence type="ECO:0000313" key="2">
    <source>
        <dbReference type="EMBL" id="TSK20148.1"/>
    </source>
</evidence>
<evidence type="ECO:0000256" key="1">
    <source>
        <dbReference type="SAM" id="MobiDB-lite"/>
    </source>
</evidence>
<dbReference type="Proteomes" id="UP000319801">
    <property type="component" value="Unassembled WGS sequence"/>
</dbReference>
<proteinExistence type="predicted"/>
<dbReference type="AlphaFoldDB" id="A0A556TLU7"/>
<accession>A0A556TLU7</accession>
<name>A0A556TLU7_BAGYA</name>
<keyword evidence="3" id="KW-1185">Reference proteome</keyword>
<sequence>MACKRPEDQARLRERIRIRNKSISHGEESRRRGHARKPGEKRGETTRNSGRRFSFSSPPLLSSSPPLLSSCPPLSPVRMGSDKADKTRAASICTENKPNTPSPPLPPPPSPPPPFQKTGRFEAGFRSSSARAGARPHPSLFCFPSLYQNKGSEKTYTDRMTTSVKIQVDRTKINSKESQVLTKPCMHSEIYRGSRSRRLPCNV</sequence>
<gene>
    <name evidence="2" type="ORF">Baya_1696</name>
</gene>
<protein>
    <submittedName>
        <fullName evidence="2">Uncharacterized protein</fullName>
    </submittedName>
</protein>
<feature type="compositionally biased region" description="Low complexity" evidence="1">
    <location>
        <begin position="56"/>
        <end position="72"/>
    </location>
</feature>